<proteinExistence type="predicted"/>
<protein>
    <submittedName>
        <fullName evidence="2">Uncharacterized protein</fullName>
    </submittedName>
</protein>
<dbReference type="GO" id="GO:0016020">
    <property type="term" value="C:membrane"/>
    <property type="evidence" value="ECO:0007669"/>
    <property type="project" value="InterPro"/>
</dbReference>
<accession>A0A096AIH5</accession>
<evidence type="ECO:0000313" key="3">
    <source>
        <dbReference type="Proteomes" id="UP000029628"/>
    </source>
</evidence>
<keyword evidence="1" id="KW-0472">Membrane</keyword>
<gene>
    <name evidence="2" type="ORF">HMPREF0872_07655</name>
</gene>
<feature type="transmembrane region" description="Helical" evidence="1">
    <location>
        <begin position="45"/>
        <end position="62"/>
    </location>
</feature>
<dbReference type="AlphaFoldDB" id="A0A096AIH5"/>
<dbReference type="Pfam" id="PF05656">
    <property type="entry name" value="DUF805"/>
    <property type="match status" value="1"/>
</dbReference>
<dbReference type="Proteomes" id="UP000029628">
    <property type="component" value="Unassembled WGS sequence"/>
</dbReference>
<dbReference type="EMBL" id="JRNT01000032">
    <property type="protein sequence ID" value="KGF46650.1"/>
    <property type="molecule type" value="Genomic_DNA"/>
</dbReference>
<sequence>MDKGIKENLFNSNGRLGKQKFLKRILLIEILLFSLTDLIYRCFLLNNFIMFIIQLPFIYSRYTLMCRRLHDSDRSNSQAKVLTILCLIDLFLNTNASIMINFIIIGGEISILLRDGTVGLNAYGNDPLKLTDKSYL</sequence>
<keyword evidence="3" id="KW-1185">Reference proteome</keyword>
<comment type="caution">
    <text evidence="2">The sequence shown here is derived from an EMBL/GenBank/DDBJ whole genome shotgun (WGS) entry which is preliminary data.</text>
</comment>
<dbReference type="RefSeq" id="WP_038153052.1">
    <property type="nucleotide sequence ID" value="NZ_JRNT01000032.1"/>
</dbReference>
<evidence type="ECO:0000313" key="2">
    <source>
        <dbReference type="EMBL" id="KGF46650.1"/>
    </source>
</evidence>
<feature type="transmembrane region" description="Helical" evidence="1">
    <location>
        <begin position="82"/>
        <end position="105"/>
    </location>
</feature>
<evidence type="ECO:0000256" key="1">
    <source>
        <dbReference type="SAM" id="Phobius"/>
    </source>
</evidence>
<reference evidence="2 3" key="1">
    <citation type="submission" date="2014-07" db="EMBL/GenBank/DDBJ databases">
        <authorList>
            <person name="McCorrison J."/>
            <person name="Sanka R."/>
            <person name="Torralba M."/>
            <person name="Gillis M."/>
            <person name="Haft D.H."/>
            <person name="Methe B."/>
            <person name="Sutton G."/>
            <person name="Nelson K.E."/>
        </authorList>
    </citation>
    <scope>NUCLEOTIDE SEQUENCE [LARGE SCALE GENOMIC DNA]</scope>
    <source>
        <strain evidence="2 3">DNF00314</strain>
    </source>
</reference>
<organism evidence="2 3">
    <name type="scientific">Veillonella montpellierensis DNF00314</name>
    <dbReference type="NCBI Taxonomy" id="1401067"/>
    <lineage>
        <taxon>Bacteria</taxon>
        <taxon>Bacillati</taxon>
        <taxon>Bacillota</taxon>
        <taxon>Negativicutes</taxon>
        <taxon>Veillonellales</taxon>
        <taxon>Veillonellaceae</taxon>
        <taxon>Veillonella</taxon>
    </lineage>
</organism>
<name>A0A096AIH5_9FIRM</name>
<keyword evidence="1" id="KW-0812">Transmembrane</keyword>
<dbReference type="InterPro" id="IPR008523">
    <property type="entry name" value="DUF805"/>
</dbReference>
<keyword evidence="1" id="KW-1133">Transmembrane helix</keyword>